<sequence length="155" mass="18195">MTYTSRKLEDIRHSIKKEKASILRIRVLRVVIGILILIIAYLLTNDIGIYSWLGAIFIIFIIWAYISSKLSERCKMVEHLKNLELMHIEEKEDDLFREEGETSELALKSEEKEDDATKDDEIKKIEDIENIENIENNGEIKEEKEDIDILNSKKE</sequence>
<dbReference type="EMBL" id="JANUCQ010000001">
    <property type="protein sequence ID" value="MCS3921766.1"/>
    <property type="molecule type" value="Genomic_DNA"/>
</dbReference>
<comment type="caution">
    <text evidence="2">The sequence shown here is derived from an EMBL/GenBank/DDBJ whole genome shotgun (WGS) entry which is preliminary data.</text>
</comment>
<accession>A0ABT2EUY6</accession>
<dbReference type="Proteomes" id="UP001140258">
    <property type="component" value="Unassembled WGS sequence"/>
</dbReference>
<dbReference type="RefSeq" id="WP_209631567.1">
    <property type="nucleotide sequence ID" value="NZ_JANUCQ010000001.1"/>
</dbReference>
<organism evidence="2 3">
    <name type="scientific">Methanococcus voltae PS</name>
    <dbReference type="NCBI Taxonomy" id="523842"/>
    <lineage>
        <taxon>Archaea</taxon>
        <taxon>Methanobacteriati</taxon>
        <taxon>Methanobacteriota</taxon>
        <taxon>Methanomada group</taxon>
        <taxon>Methanococci</taxon>
        <taxon>Methanococcales</taxon>
        <taxon>Methanococcaceae</taxon>
        <taxon>Methanococcus</taxon>
    </lineage>
</organism>
<evidence type="ECO:0000313" key="3">
    <source>
        <dbReference type="Proteomes" id="UP001140258"/>
    </source>
</evidence>
<evidence type="ECO:0000256" key="1">
    <source>
        <dbReference type="SAM" id="Phobius"/>
    </source>
</evidence>
<keyword evidence="1" id="KW-0812">Transmembrane</keyword>
<name>A0ABT2EUY6_METVO</name>
<keyword evidence="1" id="KW-0472">Membrane</keyword>
<feature type="transmembrane region" description="Helical" evidence="1">
    <location>
        <begin position="49"/>
        <end position="66"/>
    </location>
</feature>
<protein>
    <recommendedName>
        <fullName evidence="4">DUF2892 domain-containing protein</fullName>
    </recommendedName>
</protein>
<gene>
    <name evidence="2" type="ORF">M2325_000439</name>
</gene>
<evidence type="ECO:0000313" key="2">
    <source>
        <dbReference type="EMBL" id="MCS3921766.1"/>
    </source>
</evidence>
<keyword evidence="3" id="KW-1185">Reference proteome</keyword>
<proteinExistence type="predicted"/>
<feature type="transmembrane region" description="Helical" evidence="1">
    <location>
        <begin position="21"/>
        <end position="43"/>
    </location>
</feature>
<keyword evidence="1" id="KW-1133">Transmembrane helix</keyword>
<reference evidence="2" key="1">
    <citation type="submission" date="2022-08" db="EMBL/GenBank/DDBJ databases">
        <title>Genomic Encyclopedia of Type Strains, Phase V (KMG-V): Genome sequencing to study the core and pangenomes of soil and plant-associated prokaryotes.</title>
        <authorList>
            <person name="Whitman W."/>
        </authorList>
    </citation>
    <scope>NUCLEOTIDE SEQUENCE</scope>
    <source>
        <strain evidence="2">PS</strain>
    </source>
</reference>
<evidence type="ECO:0008006" key="4">
    <source>
        <dbReference type="Google" id="ProtNLM"/>
    </source>
</evidence>